<dbReference type="Gene3D" id="1.20.120.580">
    <property type="entry name" value="bsu32300-like"/>
    <property type="match status" value="1"/>
</dbReference>
<dbReference type="GO" id="GO:0110001">
    <property type="term" value="C:toxin-antitoxin complex"/>
    <property type="evidence" value="ECO:0007669"/>
    <property type="project" value="InterPro"/>
</dbReference>
<dbReference type="RefSeq" id="WP_119986903.1">
    <property type="nucleotide sequence ID" value="NZ_CP032489.1"/>
</dbReference>
<name>A0A386HPA8_9BACT</name>
<dbReference type="AlphaFoldDB" id="A0A386HPA8"/>
<comment type="similarity">
    <text evidence="6">Belongs to the HepT RNase toxin family.</text>
</comment>
<evidence type="ECO:0000256" key="4">
    <source>
        <dbReference type="ARBA" id="ARBA00022741"/>
    </source>
</evidence>
<evidence type="ECO:0000313" key="7">
    <source>
        <dbReference type="EMBL" id="AYD47603.1"/>
    </source>
</evidence>
<evidence type="ECO:0000256" key="5">
    <source>
        <dbReference type="ARBA" id="ARBA00022801"/>
    </source>
</evidence>
<keyword evidence="4" id="KW-0547">Nucleotide-binding</keyword>
<dbReference type="PANTHER" id="PTHR34139:SF1">
    <property type="entry name" value="RNASE MJ1380-RELATED"/>
    <property type="match status" value="1"/>
</dbReference>
<dbReference type="GO" id="GO:0004540">
    <property type="term" value="F:RNA nuclease activity"/>
    <property type="evidence" value="ECO:0007669"/>
    <property type="project" value="InterPro"/>
</dbReference>
<dbReference type="GO" id="GO:0016787">
    <property type="term" value="F:hydrolase activity"/>
    <property type="evidence" value="ECO:0007669"/>
    <property type="project" value="UniProtKB-KW"/>
</dbReference>
<accession>A0A386HPA8</accession>
<evidence type="ECO:0000313" key="8">
    <source>
        <dbReference type="Proteomes" id="UP000266118"/>
    </source>
</evidence>
<keyword evidence="3" id="KW-0540">Nuclease</keyword>
<organism evidence="7 8">
    <name type="scientific">Arachidicoccus soli</name>
    <dbReference type="NCBI Taxonomy" id="2341117"/>
    <lineage>
        <taxon>Bacteria</taxon>
        <taxon>Pseudomonadati</taxon>
        <taxon>Bacteroidota</taxon>
        <taxon>Chitinophagia</taxon>
        <taxon>Chitinophagales</taxon>
        <taxon>Chitinophagaceae</taxon>
        <taxon>Arachidicoccus</taxon>
    </lineage>
</organism>
<dbReference type="PANTHER" id="PTHR34139">
    <property type="entry name" value="UPF0331 PROTEIN MJ0127"/>
    <property type="match status" value="1"/>
</dbReference>
<keyword evidence="2" id="KW-1277">Toxin-antitoxin system</keyword>
<dbReference type="Proteomes" id="UP000266118">
    <property type="component" value="Chromosome"/>
</dbReference>
<evidence type="ECO:0000256" key="1">
    <source>
        <dbReference type="ARBA" id="ARBA00022553"/>
    </source>
</evidence>
<dbReference type="InterPro" id="IPR008201">
    <property type="entry name" value="HepT-like"/>
</dbReference>
<proteinExistence type="inferred from homology"/>
<dbReference type="KEGG" id="ark:D6B99_08285"/>
<evidence type="ECO:0000256" key="6">
    <source>
        <dbReference type="ARBA" id="ARBA00024207"/>
    </source>
</evidence>
<dbReference type="InterPro" id="IPR037038">
    <property type="entry name" value="HepT-like_sf"/>
</dbReference>
<sequence length="99" mass="11638">MLIATIGDQITKISEPTKSKYHHIQWKKIKDTRNRIVHDYAGVDFEITFEIVTKEIPLLIVDMEKIVQVEIKEGTFSLEELNIAHNSEWYLHVNFAAWK</sequence>
<dbReference type="OrthoDB" id="955324at2"/>
<keyword evidence="1" id="KW-0597">Phosphoprotein</keyword>
<dbReference type="GO" id="GO:0000166">
    <property type="term" value="F:nucleotide binding"/>
    <property type="evidence" value="ECO:0007669"/>
    <property type="project" value="UniProtKB-KW"/>
</dbReference>
<protein>
    <submittedName>
        <fullName evidence="7">DUF86 domain-containing protein</fullName>
    </submittedName>
</protein>
<gene>
    <name evidence="7" type="ORF">D6B99_08285</name>
</gene>
<evidence type="ECO:0000256" key="3">
    <source>
        <dbReference type="ARBA" id="ARBA00022722"/>
    </source>
</evidence>
<evidence type="ECO:0000256" key="2">
    <source>
        <dbReference type="ARBA" id="ARBA00022649"/>
    </source>
</evidence>
<keyword evidence="5" id="KW-0378">Hydrolase</keyword>
<dbReference type="InterPro" id="IPR051813">
    <property type="entry name" value="HepT_RNase_toxin"/>
</dbReference>
<dbReference type="EMBL" id="CP032489">
    <property type="protein sequence ID" value="AYD47603.1"/>
    <property type="molecule type" value="Genomic_DNA"/>
</dbReference>
<keyword evidence="8" id="KW-1185">Reference proteome</keyword>
<dbReference type="Pfam" id="PF01934">
    <property type="entry name" value="HepT-like"/>
    <property type="match status" value="1"/>
</dbReference>
<reference evidence="7 8" key="1">
    <citation type="submission" date="2018-09" db="EMBL/GenBank/DDBJ databases">
        <title>Arachidicoccus sp. nov., a bacterium isolated from soil.</title>
        <authorList>
            <person name="Weon H.-Y."/>
            <person name="Kwon S.-W."/>
            <person name="Lee S.A."/>
        </authorList>
    </citation>
    <scope>NUCLEOTIDE SEQUENCE [LARGE SCALE GENOMIC DNA]</scope>
    <source>
        <strain evidence="7 8">KIS59-12</strain>
    </source>
</reference>